<dbReference type="GO" id="GO:0006753">
    <property type="term" value="P:nucleoside phosphate metabolic process"/>
    <property type="evidence" value="ECO:0007669"/>
    <property type="project" value="TreeGrafter"/>
</dbReference>
<gene>
    <name evidence="4" type="ORF">QJ036_13710</name>
</gene>
<evidence type="ECO:0000256" key="2">
    <source>
        <dbReference type="ARBA" id="ARBA00022801"/>
    </source>
</evidence>
<proteinExistence type="predicted"/>
<accession>A0AAP4BD44</accession>
<evidence type="ECO:0000313" key="4">
    <source>
        <dbReference type="EMBL" id="MDI9243502.1"/>
    </source>
</evidence>
<dbReference type="AlphaFoldDB" id="A0AAP4BD44"/>
<dbReference type="SUPFAM" id="SSF55811">
    <property type="entry name" value="Nudix"/>
    <property type="match status" value="1"/>
</dbReference>
<comment type="caution">
    <text evidence="4">The sequence shown here is derived from an EMBL/GenBank/DDBJ whole genome shotgun (WGS) entry which is preliminary data.</text>
</comment>
<reference evidence="4 5" key="1">
    <citation type="submission" date="2023-05" db="EMBL/GenBank/DDBJ databases">
        <title>[ruminococcus] sp. nov., isolated from a pig farm feces dump.</title>
        <authorList>
            <person name="Chang Y.-H."/>
        </authorList>
    </citation>
    <scope>NUCLEOTIDE SEQUENCE [LARGE SCALE GENOMIC DNA]</scope>
    <source>
        <strain evidence="4 5">YH-rum2234</strain>
    </source>
</reference>
<dbReference type="EC" id="3.6.-.-" evidence="4"/>
<keyword evidence="2 4" id="KW-0378">Hydrolase</keyword>
<dbReference type="InterPro" id="IPR000086">
    <property type="entry name" value="NUDIX_hydrolase_dom"/>
</dbReference>
<dbReference type="PROSITE" id="PS51462">
    <property type="entry name" value="NUDIX"/>
    <property type="match status" value="1"/>
</dbReference>
<feature type="domain" description="Nudix hydrolase" evidence="3">
    <location>
        <begin position="43"/>
        <end position="184"/>
    </location>
</feature>
<comment type="cofactor">
    <cofactor evidence="1">
        <name>Mg(2+)</name>
        <dbReference type="ChEBI" id="CHEBI:18420"/>
    </cofactor>
</comment>
<dbReference type="PANTHER" id="PTHR11839">
    <property type="entry name" value="UDP/ADP-SUGAR PYROPHOSPHATASE"/>
    <property type="match status" value="1"/>
</dbReference>
<dbReference type="EMBL" id="JASGBQ010000037">
    <property type="protein sequence ID" value="MDI9243502.1"/>
    <property type="molecule type" value="Genomic_DNA"/>
</dbReference>
<dbReference type="GO" id="GO:0016787">
    <property type="term" value="F:hydrolase activity"/>
    <property type="evidence" value="ECO:0007669"/>
    <property type="project" value="UniProtKB-KW"/>
</dbReference>
<sequence>MEDKELAWEAVKTEHIVQDQWIDFRRVAYRLPDGTVFEPFYNYSRRSYVIIVASDTEGKYLCVRQFRHGIGEVTTEFPAGGIETASGTDYDKLAASENALEAAKRELLEETGYYSDEWTHLITVPSNATIADNYAYVYVAKNCRKVDDLHLDDTEFLNVKKLAPEEIEDLIRQEKFQQAIHIMAWLLVQRRSRE</sequence>
<evidence type="ECO:0000256" key="1">
    <source>
        <dbReference type="ARBA" id="ARBA00001946"/>
    </source>
</evidence>
<dbReference type="PANTHER" id="PTHR11839:SF18">
    <property type="entry name" value="NUDIX HYDROLASE DOMAIN-CONTAINING PROTEIN"/>
    <property type="match status" value="1"/>
</dbReference>
<dbReference type="GO" id="GO:0019693">
    <property type="term" value="P:ribose phosphate metabolic process"/>
    <property type="evidence" value="ECO:0007669"/>
    <property type="project" value="TreeGrafter"/>
</dbReference>
<dbReference type="Proteomes" id="UP001300383">
    <property type="component" value="Unassembled WGS sequence"/>
</dbReference>
<keyword evidence="5" id="KW-1185">Reference proteome</keyword>
<evidence type="ECO:0000313" key="5">
    <source>
        <dbReference type="Proteomes" id="UP001300383"/>
    </source>
</evidence>
<dbReference type="CDD" id="cd03424">
    <property type="entry name" value="NUDIX_ADPRase_Nudt5_UGPPase_Nudt14"/>
    <property type="match status" value="1"/>
</dbReference>
<organism evidence="4 5">
    <name type="scientific">Fusibacillus kribbianus</name>
    <dbReference type="NCBI Taxonomy" id="3044208"/>
    <lineage>
        <taxon>Bacteria</taxon>
        <taxon>Bacillati</taxon>
        <taxon>Bacillota</taxon>
        <taxon>Clostridia</taxon>
        <taxon>Lachnospirales</taxon>
        <taxon>Lachnospiraceae</taxon>
        <taxon>Fusibacillus</taxon>
    </lineage>
</organism>
<dbReference type="Gene3D" id="3.90.79.10">
    <property type="entry name" value="Nucleoside Triphosphate Pyrophosphohydrolase"/>
    <property type="match status" value="1"/>
</dbReference>
<protein>
    <submittedName>
        <fullName evidence="4">NUDIX hydrolase</fullName>
        <ecNumber evidence="4">3.6.-.-</ecNumber>
    </submittedName>
</protein>
<dbReference type="RefSeq" id="WP_283231910.1">
    <property type="nucleotide sequence ID" value="NZ_JASGBQ010000037.1"/>
</dbReference>
<name>A0AAP4BD44_9FIRM</name>
<evidence type="ECO:0000259" key="3">
    <source>
        <dbReference type="PROSITE" id="PS51462"/>
    </source>
</evidence>
<dbReference type="Pfam" id="PF00293">
    <property type="entry name" value="NUDIX"/>
    <property type="match status" value="1"/>
</dbReference>
<dbReference type="InterPro" id="IPR015797">
    <property type="entry name" value="NUDIX_hydrolase-like_dom_sf"/>
</dbReference>